<dbReference type="Proteomes" id="UP000507470">
    <property type="component" value="Unassembled WGS sequence"/>
</dbReference>
<dbReference type="OrthoDB" id="10454978at2759"/>
<feature type="region of interest" description="Disordered" evidence="1">
    <location>
        <begin position="249"/>
        <end position="268"/>
    </location>
</feature>
<protein>
    <submittedName>
        <fullName evidence="2">Uncharacterized protein</fullName>
    </submittedName>
</protein>
<dbReference type="AlphaFoldDB" id="A0A6J8BDX5"/>
<gene>
    <name evidence="2" type="ORF">MCOR_16249</name>
</gene>
<keyword evidence="3" id="KW-1185">Reference proteome</keyword>
<feature type="compositionally biased region" description="Polar residues" evidence="1">
    <location>
        <begin position="129"/>
        <end position="143"/>
    </location>
</feature>
<evidence type="ECO:0000256" key="1">
    <source>
        <dbReference type="SAM" id="MobiDB-lite"/>
    </source>
</evidence>
<accession>A0A6J8BDX5</accession>
<dbReference type="EMBL" id="CACVKT020002875">
    <property type="protein sequence ID" value="CAC5380277.1"/>
    <property type="molecule type" value="Genomic_DNA"/>
</dbReference>
<sequence length="450" mass="50031">MAMFVVVYFVFDKTVEVLSSLKVKQKENNLKIGEECEVSYETEEIADDGSTVIEEKNYVGKILWLCEAKKSATTIATKISNQLKEGLKIEDLIHENQQKFGKRDCGTKMKEAIDQLREDTVINKKGNKRSGQLPQVQDLSTAVSVKKQRTSKSKAEKKKSDTTTSSAPAEKIAISAEKIAEIGELLGANEIIKINHQKTPPQSPKSNIITPRKSPRLINNLPQKAITPIHSIQGKSTEQGKLATCSSATTSKMVTPKKSTPKKSTPKKLALPYEDFSPENRWDGMFTGSTRVLLDLDDQTSTTWHRSEDGLQNNSIDTTCSKSKEKICDLLGISETEAVVASKVFRKVADLLDGERTEDGNDDRDYLNSRESYTVDNSIQFQDDPADTADTSKQEEIAAVGVTPRKQYVNYHCQSNKWESVSTVTFNTTVTNKIGNARRKIIKSPKLSTI</sequence>
<proteinExistence type="predicted"/>
<feature type="compositionally biased region" description="Low complexity" evidence="1">
    <location>
        <begin position="249"/>
        <end position="258"/>
    </location>
</feature>
<evidence type="ECO:0000313" key="3">
    <source>
        <dbReference type="Proteomes" id="UP000507470"/>
    </source>
</evidence>
<reference evidence="2 3" key="1">
    <citation type="submission" date="2020-06" db="EMBL/GenBank/DDBJ databases">
        <authorList>
            <person name="Li R."/>
            <person name="Bekaert M."/>
        </authorList>
    </citation>
    <scope>NUCLEOTIDE SEQUENCE [LARGE SCALE GENOMIC DNA]</scope>
    <source>
        <strain evidence="3">wild</strain>
    </source>
</reference>
<feature type="region of interest" description="Disordered" evidence="1">
    <location>
        <begin position="124"/>
        <end position="168"/>
    </location>
</feature>
<name>A0A6J8BDX5_MYTCO</name>
<organism evidence="2 3">
    <name type="scientific">Mytilus coruscus</name>
    <name type="common">Sea mussel</name>
    <dbReference type="NCBI Taxonomy" id="42192"/>
    <lineage>
        <taxon>Eukaryota</taxon>
        <taxon>Metazoa</taxon>
        <taxon>Spiralia</taxon>
        <taxon>Lophotrochozoa</taxon>
        <taxon>Mollusca</taxon>
        <taxon>Bivalvia</taxon>
        <taxon>Autobranchia</taxon>
        <taxon>Pteriomorphia</taxon>
        <taxon>Mytilida</taxon>
        <taxon>Mytiloidea</taxon>
        <taxon>Mytilidae</taxon>
        <taxon>Mytilinae</taxon>
        <taxon>Mytilus</taxon>
    </lineage>
</organism>
<feature type="compositionally biased region" description="Basic residues" evidence="1">
    <location>
        <begin position="146"/>
        <end position="157"/>
    </location>
</feature>
<evidence type="ECO:0000313" key="2">
    <source>
        <dbReference type="EMBL" id="CAC5380277.1"/>
    </source>
</evidence>